<dbReference type="RefSeq" id="WP_092735370.1">
    <property type="nucleotide sequence ID" value="NZ_FNPC01000018.1"/>
</dbReference>
<reference evidence="3" key="1">
    <citation type="submission" date="2016-10" db="EMBL/GenBank/DDBJ databases">
        <authorList>
            <person name="Varghese N."/>
            <person name="Submissions S."/>
        </authorList>
    </citation>
    <scope>NUCLEOTIDE SEQUENCE [LARGE SCALE GENOMIC DNA]</scope>
    <source>
        <strain evidence="3">DC30,IBRC 10041,KCTC 4046</strain>
    </source>
</reference>
<dbReference type="Pfam" id="PF02697">
    <property type="entry name" value="VAPB_antitox"/>
    <property type="match status" value="1"/>
</dbReference>
<dbReference type="EMBL" id="FNPC01000018">
    <property type="protein sequence ID" value="SDY95043.1"/>
    <property type="molecule type" value="Genomic_DNA"/>
</dbReference>
<dbReference type="AlphaFoldDB" id="A0A1H3P236"/>
<accession>A0A1H3P236</accession>
<name>A0A1H3P236_9EURY</name>
<dbReference type="InterPro" id="IPR003847">
    <property type="entry name" value="Put_antitoxin"/>
</dbReference>
<sequence>MSTRNVRLEEDVYERIKSEKRPDETFSETVDRLIGGRSLLDLAGILTDEEADEFRRAINESNEAGTREIDAVVTRFGGDDDS</sequence>
<evidence type="ECO:0000256" key="1">
    <source>
        <dbReference type="ARBA" id="ARBA00022649"/>
    </source>
</evidence>
<evidence type="ECO:0000313" key="2">
    <source>
        <dbReference type="EMBL" id="SDY95043.1"/>
    </source>
</evidence>
<keyword evidence="1" id="KW-1277">Toxin-antitoxin system</keyword>
<gene>
    <name evidence="2" type="ORF">SAMN05216564_1188</name>
</gene>
<dbReference type="Proteomes" id="UP000199079">
    <property type="component" value="Unassembled WGS sequence"/>
</dbReference>
<keyword evidence="3" id="KW-1185">Reference proteome</keyword>
<organism evidence="2 3">
    <name type="scientific">Halopenitus persicus</name>
    <dbReference type="NCBI Taxonomy" id="1048396"/>
    <lineage>
        <taxon>Archaea</taxon>
        <taxon>Methanobacteriati</taxon>
        <taxon>Methanobacteriota</taxon>
        <taxon>Stenosarchaea group</taxon>
        <taxon>Halobacteria</taxon>
        <taxon>Halobacteriales</taxon>
        <taxon>Haloferacaceae</taxon>
        <taxon>Halopenitus</taxon>
    </lineage>
</organism>
<proteinExistence type="predicted"/>
<protein>
    <submittedName>
        <fullName evidence="2">Uncharacterized ACR, COG1753</fullName>
    </submittedName>
</protein>
<dbReference type="OrthoDB" id="9187at2157"/>
<evidence type="ECO:0000313" key="3">
    <source>
        <dbReference type="Proteomes" id="UP000199079"/>
    </source>
</evidence>